<gene>
    <name evidence="1" type="primary">draG</name>
    <name evidence="1" type="ORF">KJB30_08980</name>
</gene>
<dbReference type="Proteomes" id="UP000784128">
    <property type="component" value="Unassembled WGS sequence"/>
</dbReference>
<dbReference type="EMBL" id="JAHDYS010000007">
    <property type="protein sequence ID" value="MBT1071915.1"/>
    <property type="molecule type" value="Genomic_DNA"/>
</dbReference>
<proteinExistence type="predicted"/>
<comment type="caution">
    <text evidence="1">The sequence shown here is derived from an EMBL/GenBank/DDBJ whole genome shotgun (WGS) entry which is preliminary data.</text>
</comment>
<dbReference type="RefSeq" id="WP_214298233.1">
    <property type="nucleotide sequence ID" value="NZ_JAHDYS010000007.1"/>
</dbReference>
<dbReference type="Pfam" id="PF03747">
    <property type="entry name" value="ADP_ribosyl_GH"/>
    <property type="match status" value="1"/>
</dbReference>
<protein>
    <submittedName>
        <fullName evidence="1">ADP-ribosyl-[dinitrogen reductase] hydrolase</fullName>
        <ecNumber evidence="1">3.2.2.24</ecNumber>
    </submittedName>
</protein>
<dbReference type="InterPro" id="IPR013479">
    <property type="entry name" value="ADP-ribosyl_diN_reduct_hydro"/>
</dbReference>
<keyword evidence="1" id="KW-0326">Glycosidase</keyword>
<sequence length="296" mass="32281">MSTQKHNDEILSRARASFIGMAIGDALGATVEFLTATEIQHKFGTFKEIVGGGWLRLKPGQVTDDTQMALCIARAITTAGGWSLEGIAQNFAAWLQSRPVDCGDTCRKGIRAYMLHGHLEVPPSKWDAGNGAAMRLLPAALYAFPDKELLSKYVVEQAHLTHNSPLSDAACINLGELLHLALSGASKNRLRRRVDNLTEEFPAFSFTPYHGLASGYVVDTLQTVFHWFFKGRSFEECLVGTVNQGGDADTTGAICGMLAGAYYGMEGIPARWIKKLDQKVLAELEQVTPLLLKARP</sequence>
<evidence type="ECO:0000313" key="2">
    <source>
        <dbReference type="Proteomes" id="UP000784128"/>
    </source>
</evidence>
<dbReference type="InterPro" id="IPR005502">
    <property type="entry name" value="Ribosyl_crysJ1"/>
</dbReference>
<dbReference type="EC" id="3.2.2.24" evidence="1"/>
<keyword evidence="2" id="KW-1185">Reference proteome</keyword>
<dbReference type="InterPro" id="IPR036705">
    <property type="entry name" value="Ribosyl_crysJ1_sf"/>
</dbReference>
<dbReference type="Gene3D" id="1.10.4080.10">
    <property type="entry name" value="ADP-ribosylation/Crystallin J1"/>
    <property type="match status" value="1"/>
</dbReference>
<dbReference type="InterPro" id="IPR050792">
    <property type="entry name" value="ADP-ribosylglycohydrolase"/>
</dbReference>
<dbReference type="SUPFAM" id="SSF101478">
    <property type="entry name" value="ADP-ribosylglycohydrolase"/>
    <property type="match status" value="1"/>
</dbReference>
<dbReference type="GO" id="GO:0047407">
    <property type="term" value="F:ADP-ribosyl-[dinitrogen reductase] hydrolase activity"/>
    <property type="evidence" value="ECO:0007669"/>
    <property type="project" value="UniProtKB-EC"/>
</dbReference>
<keyword evidence="1" id="KW-0378">Hydrolase</keyword>
<dbReference type="PANTHER" id="PTHR16222:SF12">
    <property type="entry name" value="ADP-RIBOSYLGLYCOHYDROLASE-RELATED"/>
    <property type="match status" value="1"/>
</dbReference>
<reference evidence="1 2" key="1">
    <citation type="submission" date="2021-05" db="EMBL/GenBank/DDBJ databases">
        <title>The draft genome of Geobacter chapellei DSM 13688.</title>
        <authorList>
            <person name="Xu Z."/>
            <person name="Masuda Y."/>
            <person name="Itoh H."/>
            <person name="Senoo K."/>
        </authorList>
    </citation>
    <scope>NUCLEOTIDE SEQUENCE [LARGE SCALE GENOMIC DNA]</scope>
    <source>
        <strain evidence="1 2">DSM 13688</strain>
    </source>
</reference>
<accession>A0ABS5U8D1</accession>
<dbReference type="PANTHER" id="PTHR16222">
    <property type="entry name" value="ADP-RIBOSYLGLYCOHYDROLASE"/>
    <property type="match status" value="1"/>
</dbReference>
<name>A0ABS5U8D1_9BACT</name>
<evidence type="ECO:0000313" key="1">
    <source>
        <dbReference type="EMBL" id="MBT1071915.1"/>
    </source>
</evidence>
<dbReference type="NCBIfam" id="TIGR02662">
    <property type="entry name" value="dinitro_DRAG"/>
    <property type="match status" value="1"/>
</dbReference>
<organism evidence="1 2">
    <name type="scientific">Pelotalea chapellei</name>
    <dbReference type="NCBI Taxonomy" id="44671"/>
    <lineage>
        <taxon>Bacteria</taxon>
        <taxon>Pseudomonadati</taxon>
        <taxon>Thermodesulfobacteriota</taxon>
        <taxon>Desulfuromonadia</taxon>
        <taxon>Geobacterales</taxon>
        <taxon>Geobacteraceae</taxon>
        <taxon>Pelotalea</taxon>
    </lineage>
</organism>